<feature type="domain" description="Aldehyde oxidase/xanthine dehydrogenase a/b hammerhead" evidence="1">
    <location>
        <begin position="209"/>
        <end position="287"/>
    </location>
</feature>
<dbReference type="Pfam" id="PF02738">
    <property type="entry name" value="MoCoBD_1"/>
    <property type="match status" value="1"/>
</dbReference>
<sequence length="719" mass="77041">MSTTAYDRRAFLKTGGITGGGLLVAFFVPAQAKRFLAGKEPADAVFTPNAYLNISSDNTIKVVLSHVEMGQGIWTTLPMLIAEELDCNWSNIVVEHSPPGKPYLHTVYGVQLTGGSTSTWSEFDRYRNAGATARAMLIEAAAKKLGVSPQACKTENGYVLAAGKKLSYGELAADAATLAPPMGVKLKDRKDWTIIGKAKKRLDTKAKISGQAIFGMDVHFPGMLTAVVAHAPVFGATVKSFDATAAKAVKGVTDVVQVPSGVAVIAEHFWAAKKGRDALTIEWNMGKGEALNSEVQFESYSKLAATKGSIAAEAGNTTTALQSAGTSVQATYKLPYLAHAPMEPLNCAVKLEGDGCEIWAGTQAPMWDQQRAAGILGLKPEQVKVYTTFLGGGFGRRANGTSDFVIEAVHVAKQSGKPVKLVWTREDDIRGGYYRPAFLHQVHAGLDSNGMPAAWQHTIVGQSIMAATPFAMGIQKGIDPTSVEGVNDSPYMESIPNHSITLHTPELPVTVLWWRSVGHTHTAFVMETMIDELAHTAGKDPVAYRKSLLKSKRHLAVLELVAEKSGWQKPLPQGRYRGVAVHESFGSYVAQAVEISVNNGQLKVHKVTCAIDCGIAVNPEGVKAQMESGIVFGLTAALYGEISLEKGRVKQRNFHDYKMVRMHESPVIEVHIADSNEKMGGAGEPGVPPLAPALANAVFAATGKRVRRLPVQPSDLVKA</sequence>
<protein>
    <submittedName>
        <fullName evidence="2">Xanthine dehydrogenase family protein molybdopterin-binding subunit</fullName>
    </submittedName>
</protein>
<dbReference type="InterPro" id="IPR012368">
    <property type="entry name" value="OxRdtase_Mopterin-bd_su_IorB"/>
</dbReference>
<dbReference type="PANTHER" id="PTHR47495:SF2">
    <property type="entry name" value="ALDEHYDE DEHYDROGENASE"/>
    <property type="match status" value="1"/>
</dbReference>
<organism evidence="2 3">
    <name type="scientific">Panacibacter microcysteis</name>
    <dbReference type="NCBI Taxonomy" id="2793269"/>
    <lineage>
        <taxon>Bacteria</taxon>
        <taxon>Pseudomonadati</taxon>
        <taxon>Bacteroidota</taxon>
        <taxon>Chitinophagia</taxon>
        <taxon>Chitinophagales</taxon>
        <taxon>Chitinophagaceae</taxon>
        <taxon>Panacibacter</taxon>
    </lineage>
</organism>
<dbReference type="InterPro" id="IPR046867">
    <property type="entry name" value="AldOxase/xan_DH_MoCoBD2"/>
</dbReference>
<proteinExistence type="predicted"/>
<dbReference type="EMBL" id="JADWYR010000001">
    <property type="protein sequence ID" value="MBG9374631.1"/>
    <property type="molecule type" value="Genomic_DNA"/>
</dbReference>
<dbReference type="InterPro" id="IPR000674">
    <property type="entry name" value="Ald_Oxase/Xan_DH_a/b"/>
</dbReference>
<keyword evidence="3" id="KW-1185">Reference proteome</keyword>
<dbReference type="Gene3D" id="3.30.365.10">
    <property type="entry name" value="Aldehyde oxidase/xanthine dehydrogenase, molybdopterin binding domain"/>
    <property type="match status" value="4"/>
</dbReference>
<evidence type="ECO:0000313" key="2">
    <source>
        <dbReference type="EMBL" id="MBG9374631.1"/>
    </source>
</evidence>
<comment type="caution">
    <text evidence="2">The sequence shown here is derived from an EMBL/GenBank/DDBJ whole genome shotgun (WGS) entry which is preliminary data.</text>
</comment>
<dbReference type="GO" id="GO:0016491">
    <property type="term" value="F:oxidoreductase activity"/>
    <property type="evidence" value="ECO:0007669"/>
    <property type="project" value="InterPro"/>
</dbReference>
<reference evidence="2" key="1">
    <citation type="submission" date="2020-11" db="EMBL/GenBank/DDBJ databases">
        <title>Bacterial whole genome sequence for Panacibacter sp. DH6.</title>
        <authorList>
            <person name="Le V."/>
            <person name="Ko S."/>
            <person name="Ahn C.-Y."/>
            <person name="Oh H.-M."/>
        </authorList>
    </citation>
    <scope>NUCLEOTIDE SEQUENCE</scope>
    <source>
        <strain evidence="2">DH6</strain>
    </source>
</reference>
<dbReference type="PROSITE" id="PS51318">
    <property type="entry name" value="TAT"/>
    <property type="match status" value="1"/>
</dbReference>
<dbReference type="AlphaFoldDB" id="A0A931E301"/>
<dbReference type="Proteomes" id="UP000628448">
    <property type="component" value="Unassembled WGS sequence"/>
</dbReference>
<dbReference type="InterPro" id="IPR037165">
    <property type="entry name" value="AldOxase/xan_DH_Mopterin-bd_sf"/>
</dbReference>
<dbReference type="InterPro" id="IPR006311">
    <property type="entry name" value="TAT_signal"/>
</dbReference>
<dbReference type="RefSeq" id="WP_196988730.1">
    <property type="nucleotide sequence ID" value="NZ_JADWYR010000001.1"/>
</dbReference>
<dbReference type="SMART" id="SM01008">
    <property type="entry name" value="Ald_Xan_dh_C"/>
    <property type="match status" value="1"/>
</dbReference>
<dbReference type="PIRSF" id="PIRSF036389">
    <property type="entry name" value="IOR_B"/>
    <property type="match status" value="1"/>
</dbReference>
<evidence type="ECO:0000313" key="3">
    <source>
        <dbReference type="Proteomes" id="UP000628448"/>
    </source>
</evidence>
<dbReference type="InterPro" id="IPR008274">
    <property type="entry name" value="AldOxase/xan_DH_MoCoBD1"/>
</dbReference>
<evidence type="ECO:0000259" key="1">
    <source>
        <dbReference type="SMART" id="SM01008"/>
    </source>
</evidence>
<name>A0A931E301_9BACT</name>
<gene>
    <name evidence="2" type="ORF">I5907_00165</name>
</gene>
<dbReference type="Gene3D" id="3.90.1170.50">
    <property type="entry name" value="Aldehyde oxidase/xanthine dehydrogenase, a/b hammerhead"/>
    <property type="match status" value="1"/>
</dbReference>
<dbReference type="SUPFAM" id="SSF56003">
    <property type="entry name" value="Molybdenum cofactor-binding domain"/>
    <property type="match status" value="2"/>
</dbReference>
<dbReference type="PANTHER" id="PTHR47495">
    <property type="entry name" value="ALDEHYDE DEHYDROGENASE"/>
    <property type="match status" value="1"/>
</dbReference>
<accession>A0A931E301</accession>
<dbReference type="InterPro" id="IPR052516">
    <property type="entry name" value="N-heterocyclic_Hydroxylase"/>
</dbReference>
<dbReference type="Pfam" id="PF20256">
    <property type="entry name" value="MoCoBD_2"/>
    <property type="match status" value="2"/>
</dbReference>